<name>B8D2Q1_DESA1</name>
<dbReference type="HOGENOM" id="CLU_3338267_0_0_2"/>
<keyword evidence="1" id="KW-0472">Membrane</keyword>
<evidence type="ECO:0000313" key="2">
    <source>
        <dbReference type="EMBL" id="ACL10422.1"/>
    </source>
</evidence>
<dbReference type="KEGG" id="dka:DKAM_0093"/>
<protein>
    <submittedName>
        <fullName evidence="2">Uncharacterized protein</fullName>
    </submittedName>
</protein>
<keyword evidence="1" id="KW-0812">Transmembrane</keyword>
<organism evidence="2 3">
    <name type="scientific">Desulfurococcus amylolyticus (strain DSM 18924 / JCM 16383 / VKM B-2413 / 1221n)</name>
    <name type="common">Desulfurococcus kamchatkensis</name>
    <dbReference type="NCBI Taxonomy" id="490899"/>
    <lineage>
        <taxon>Archaea</taxon>
        <taxon>Thermoproteota</taxon>
        <taxon>Thermoprotei</taxon>
        <taxon>Desulfurococcales</taxon>
        <taxon>Desulfurococcaceae</taxon>
        <taxon>Desulfurococcus</taxon>
    </lineage>
</organism>
<evidence type="ECO:0000313" key="3">
    <source>
        <dbReference type="Proteomes" id="UP000006903"/>
    </source>
</evidence>
<proteinExistence type="predicted"/>
<feature type="transmembrane region" description="Helical" evidence="1">
    <location>
        <begin position="6"/>
        <end position="27"/>
    </location>
</feature>
<dbReference type="EMBL" id="CP001140">
    <property type="protein sequence ID" value="ACL10422.1"/>
    <property type="molecule type" value="Genomic_DNA"/>
</dbReference>
<gene>
    <name evidence="2" type="ordered locus">DKAM_0093</name>
</gene>
<accession>B8D2Q1</accession>
<sequence>MDVNVVVAVAVFVTVNVVVVGGSVTMFPEGGFTVTPW</sequence>
<reference evidence="2 3" key="1">
    <citation type="journal article" date="2009" name="J. Bacteriol.">
        <title>Complete genome sequence of the anaerobic, protein-degrading hyperthermophilic crenarchaeon Desulfurococcus kamchatkensis.</title>
        <authorList>
            <person name="Ravin N.V."/>
            <person name="Mardanov A.V."/>
            <person name="Beletsky A.V."/>
            <person name="Kublanov I.V."/>
            <person name="Kolganova T.V."/>
            <person name="Lebedinsky A.V."/>
            <person name="Chernyh N.A."/>
            <person name="Bonch-Osmolovskaya E.A."/>
            <person name="Skryabin K.G."/>
        </authorList>
    </citation>
    <scope>NUCLEOTIDE SEQUENCE [LARGE SCALE GENOMIC DNA]</scope>
    <source>
        <strain evidence="3">DSM 18924 / JCM 16383 / VKM B-2413 / 1221n</strain>
    </source>
</reference>
<evidence type="ECO:0000256" key="1">
    <source>
        <dbReference type="SAM" id="Phobius"/>
    </source>
</evidence>
<keyword evidence="1" id="KW-1133">Transmembrane helix</keyword>
<dbReference type="AlphaFoldDB" id="B8D2Q1"/>
<dbReference type="Proteomes" id="UP000006903">
    <property type="component" value="Chromosome"/>
</dbReference>